<evidence type="ECO:0000259" key="7">
    <source>
        <dbReference type="PROSITE" id="PS51481"/>
    </source>
</evidence>
<gene>
    <name evidence="8" type="ORF">GCM10009767_23230</name>
</gene>
<dbReference type="Pfam" id="PF02734">
    <property type="entry name" value="Dak2"/>
    <property type="match status" value="1"/>
</dbReference>
<organism evidence="8 9">
    <name type="scientific">Kocuria aegyptia</name>
    <dbReference type="NCBI Taxonomy" id="330943"/>
    <lineage>
        <taxon>Bacteria</taxon>
        <taxon>Bacillati</taxon>
        <taxon>Actinomycetota</taxon>
        <taxon>Actinomycetes</taxon>
        <taxon>Micrococcales</taxon>
        <taxon>Micrococcaceae</taxon>
        <taxon>Kocuria</taxon>
    </lineage>
</organism>
<keyword evidence="3 8" id="KW-0418">Kinase</keyword>
<proteinExistence type="predicted"/>
<dbReference type="GO" id="GO:0016301">
    <property type="term" value="F:kinase activity"/>
    <property type="evidence" value="ECO:0007669"/>
    <property type="project" value="UniProtKB-KW"/>
</dbReference>
<feature type="region of interest" description="Disordered" evidence="5">
    <location>
        <begin position="569"/>
        <end position="598"/>
    </location>
</feature>
<keyword evidence="4" id="KW-0067">ATP-binding</keyword>
<evidence type="ECO:0000256" key="2">
    <source>
        <dbReference type="ARBA" id="ARBA00022741"/>
    </source>
</evidence>
<keyword evidence="1" id="KW-0808">Transferase</keyword>
<name>A0ABP4WZ39_9MICC</name>
<dbReference type="InterPro" id="IPR050861">
    <property type="entry name" value="Dihydroxyacetone_Kinase"/>
</dbReference>
<dbReference type="PROSITE" id="PS51480">
    <property type="entry name" value="DHAL"/>
    <property type="match status" value="1"/>
</dbReference>
<evidence type="ECO:0000313" key="9">
    <source>
        <dbReference type="Proteomes" id="UP001501204"/>
    </source>
</evidence>
<evidence type="ECO:0000256" key="5">
    <source>
        <dbReference type="SAM" id="MobiDB-lite"/>
    </source>
</evidence>
<sequence length="598" mass="60740">MTFLVNDPAEFAADALRGFVAAHPEHVMAAHGGVVRASETPAGQPALVIGGGSGHYPAFAGWVGPGMGHGAPCGNIFSSPSASQVYSVARSAANGGGVVLGFGNYAGDVLHFGQAAEKLRAEGVDVRIIRVSDDIASGPAESHRERRGIAGDLPVFKIAGAAIEAGADLDEAERVAWKANDATRSFGVAFEGCTLPGAGEALFHVPAGEMAIGLGIHGEPGVREVPMGTADEIADLLLEGVLAEEPARVEGGYQGRVAVLVNGLGTVKYEELFVVYARVAERLAERGLTVVAPEVGEHVTSLDMAGCSLTVVFLDEELERYWLAPADTPAFRRGAPDTAGRPARTGVHAPGAEEVPEATADSQEVTGRILTALAVLEATAAEHEEAFGRLDAIAGDGDHGQGMAYGTRGALAAARDAAEAGAGARTVLLRAGDAWAEEAGGTSGALWGAALTAAGSVFDDAAGAGPEEAVAALVAGIDAIVRLGGAAPGDKTMVDAALPFRETLLAEFETSSDLVGATKKAAAVAREAAEATAEITARRGRSKVLGDKSLGTPDPGALSFSVLMAALGEHLAQSPDTQTRDTQSPDTQSSDIESPGGR</sequence>
<feature type="compositionally biased region" description="Polar residues" evidence="5">
    <location>
        <begin position="574"/>
        <end position="592"/>
    </location>
</feature>
<evidence type="ECO:0000256" key="3">
    <source>
        <dbReference type="ARBA" id="ARBA00022777"/>
    </source>
</evidence>
<dbReference type="InterPro" id="IPR004006">
    <property type="entry name" value="DhaK_dom"/>
</dbReference>
<dbReference type="RefSeq" id="WP_344122682.1">
    <property type="nucleotide sequence ID" value="NZ_BAAAOA010000028.1"/>
</dbReference>
<feature type="domain" description="DhaK" evidence="7">
    <location>
        <begin position="7"/>
        <end position="331"/>
    </location>
</feature>
<dbReference type="InterPro" id="IPR004007">
    <property type="entry name" value="DhaL_dom"/>
</dbReference>
<dbReference type="NCBIfam" id="NF011049">
    <property type="entry name" value="PRK14479.1"/>
    <property type="match status" value="1"/>
</dbReference>
<dbReference type="Gene3D" id="3.40.50.10440">
    <property type="entry name" value="Dihydroxyacetone kinase, domain 1"/>
    <property type="match status" value="1"/>
</dbReference>
<accession>A0ABP4WZ39</accession>
<protein>
    <submittedName>
        <fullName evidence="8">Dihydroxyacetone kinase family protein</fullName>
    </submittedName>
</protein>
<dbReference type="SUPFAM" id="SSF82549">
    <property type="entry name" value="DAK1/DegV-like"/>
    <property type="match status" value="1"/>
</dbReference>
<dbReference type="InterPro" id="IPR036117">
    <property type="entry name" value="DhaL_dom_sf"/>
</dbReference>
<evidence type="ECO:0000259" key="6">
    <source>
        <dbReference type="PROSITE" id="PS51480"/>
    </source>
</evidence>
<dbReference type="SMART" id="SM01120">
    <property type="entry name" value="Dak2"/>
    <property type="match status" value="1"/>
</dbReference>
<feature type="domain" description="DhaL" evidence="6">
    <location>
        <begin position="367"/>
        <end position="569"/>
    </location>
</feature>
<dbReference type="Gene3D" id="3.30.1180.20">
    <property type="entry name" value="Dihydroxyacetone kinase, domain 2"/>
    <property type="match status" value="1"/>
</dbReference>
<dbReference type="SUPFAM" id="SSF101473">
    <property type="entry name" value="DhaL-like"/>
    <property type="match status" value="1"/>
</dbReference>
<keyword evidence="2" id="KW-0547">Nucleotide-binding</keyword>
<comment type="caution">
    <text evidence="8">The sequence shown here is derived from an EMBL/GenBank/DDBJ whole genome shotgun (WGS) entry which is preliminary data.</text>
</comment>
<reference evidence="9" key="1">
    <citation type="journal article" date="2019" name="Int. J. Syst. Evol. Microbiol.">
        <title>The Global Catalogue of Microorganisms (GCM) 10K type strain sequencing project: providing services to taxonomists for standard genome sequencing and annotation.</title>
        <authorList>
            <consortium name="The Broad Institute Genomics Platform"/>
            <consortium name="The Broad Institute Genome Sequencing Center for Infectious Disease"/>
            <person name="Wu L."/>
            <person name="Ma J."/>
        </authorList>
    </citation>
    <scope>NUCLEOTIDE SEQUENCE [LARGE SCALE GENOMIC DNA]</scope>
    <source>
        <strain evidence="9">JCM 14735</strain>
    </source>
</reference>
<dbReference type="EMBL" id="BAAAOA010000028">
    <property type="protein sequence ID" value="GAA1763799.1"/>
    <property type="molecule type" value="Genomic_DNA"/>
</dbReference>
<evidence type="ECO:0000256" key="4">
    <source>
        <dbReference type="ARBA" id="ARBA00022840"/>
    </source>
</evidence>
<dbReference type="Gene3D" id="1.25.40.340">
    <property type="match status" value="1"/>
</dbReference>
<dbReference type="PROSITE" id="PS51481">
    <property type="entry name" value="DHAK"/>
    <property type="match status" value="1"/>
</dbReference>
<dbReference type="Pfam" id="PF02733">
    <property type="entry name" value="Dak1"/>
    <property type="match status" value="1"/>
</dbReference>
<dbReference type="Proteomes" id="UP001501204">
    <property type="component" value="Unassembled WGS sequence"/>
</dbReference>
<evidence type="ECO:0000256" key="1">
    <source>
        <dbReference type="ARBA" id="ARBA00022679"/>
    </source>
</evidence>
<evidence type="ECO:0000313" key="8">
    <source>
        <dbReference type="EMBL" id="GAA1763799.1"/>
    </source>
</evidence>
<dbReference type="PANTHER" id="PTHR28629:SF4">
    <property type="entry name" value="TRIOKINASE_FMN CYCLASE"/>
    <property type="match status" value="1"/>
</dbReference>
<dbReference type="PANTHER" id="PTHR28629">
    <property type="entry name" value="TRIOKINASE/FMN CYCLASE"/>
    <property type="match status" value="1"/>
</dbReference>
<keyword evidence="9" id="KW-1185">Reference proteome</keyword>